<evidence type="ECO:0000313" key="3">
    <source>
        <dbReference type="EMBL" id="AGA26458.1"/>
    </source>
</evidence>
<dbReference type="RefSeq" id="WP_015245625.1">
    <property type="nucleotide sequence ID" value="NC_019892.1"/>
</dbReference>
<keyword evidence="4" id="KW-1185">Reference proteome</keyword>
<keyword evidence="1" id="KW-0812">Transmembrane</keyword>
<keyword evidence="1" id="KW-0472">Membrane</keyword>
<feature type="transmembrane region" description="Helical" evidence="1">
    <location>
        <begin position="194"/>
        <end position="213"/>
    </location>
</feature>
<feature type="transmembrane region" description="Helical" evidence="1">
    <location>
        <begin position="219"/>
        <end position="242"/>
    </location>
</feature>
<dbReference type="OrthoDB" id="9796461at2"/>
<dbReference type="eggNOG" id="COG1835">
    <property type="taxonomic scope" value="Bacteria"/>
</dbReference>
<name>L0DCA2_SINAD</name>
<keyword evidence="1" id="KW-1133">Transmembrane helix</keyword>
<organism evidence="3 4">
    <name type="scientific">Singulisphaera acidiphila (strain ATCC BAA-1392 / DSM 18658 / VKM B-2454 / MOB10)</name>
    <dbReference type="NCBI Taxonomy" id="886293"/>
    <lineage>
        <taxon>Bacteria</taxon>
        <taxon>Pseudomonadati</taxon>
        <taxon>Planctomycetota</taxon>
        <taxon>Planctomycetia</taxon>
        <taxon>Isosphaerales</taxon>
        <taxon>Isosphaeraceae</taxon>
        <taxon>Singulisphaera</taxon>
    </lineage>
</organism>
<accession>L0DCA2</accession>
<dbReference type="Proteomes" id="UP000010798">
    <property type="component" value="Chromosome"/>
</dbReference>
<dbReference type="KEGG" id="saci:Sinac_2123"/>
<reference evidence="3 4" key="1">
    <citation type="submission" date="2012-02" db="EMBL/GenBank/DDBJ databases">
        <title>Complete sequence of chromosome of Singulisphaera acidiphila DSM 18658.</title>
        <authorList>
            <consortium name="US DOE Joint Genome Institute (JGI-PGF)"/>
            <person name="Lucas S."/>
            <person name="Copeland A."/>
            <person name="Lapidus A."/>
            <person name="Glavina del Rio T."/>
            <person name="Dalin E."/>
            <person name="Tice H."/>
            <person name="Bruce D."/>
            <person name="Goodwin L."/>
            <person name="Pitluck S."/>
            <person name="Peters L."/>
            <person name="Ovchinnikova G."/>
            <person name="Chertkov O."/>
            <person name="Kyrpides N."/>
            <person name="Mavromatis K."/>
            <person name="Ivanova N."/>
            <person name="Brettin T."/>
            <person name="Detter J.C."/>
            <person name="Han C."/>
            <person name="Larimer F."/>
            <person name="Land M."/>
            <person name="Hauser L."/>
            <person name="Markowitz V."/>
            <person name="Cheng J.-F."/>
            <person name="Hugenholtz P."/>
            <person name="Woyke T."/>
            <person name="Wu D."/>
            <person name="Tindall B."/>
            <person name="Pomrenke H."/>
            <person name="Brambilla E."/>
            <person name="Klenk H.-P."/>
            <person name="Eisen J.A."/>
        </authorList>
    </citation>
    <scope>NUCLEOTIDE SEQUENCE [LARGE SCALE GENOMIC DNA]</scope>
    <source>
        <strain evidence="4">ATCC BAA-1392 / DSM 18658 / VKM B-2454 / MOB10</strain>
    </source>
</reference>
<proteinExistence type="predicted"/>
<dbReference type="GO" id="GO:0009103">
    <property type="term" value="P:lipopolysaccharide biosynthetic process"/>
    <property type="evidence" value="ECO:0007669"/>
    <property type="project" value="TreeGrafter"/>
</dbReference>
<evidence type="ECO:0000313" key="4">
    <source>
        <dbReference type="Proteomes" id="UP000010798"/>
    </source>
</evidence>
<protein>
    <submittedName>
        <fullName evidence="3">Putative acyltransferase</fullName>
    </submittedName>
</protein>
<evidence type="ECO:0000259" key="2">
    <source>
        <dbReference type="Pfam" id="PF01757"/>
    </source>
</evidence>
<dbReference type="STRING" id="886293.Sinac_2123"/>
<feature type="domain" description="Acyltransferase 3" evidence="2">
    <location>
        <begin position="36"/>
        <end position="379"/>
    </location>
</feature>
<dbReference type="PANTHER" id="PTHR23028">
    <property type="entry name" value="ACETYLTRANSFERASE"/>
    <property type="match status" value="1"/>
</dbReference>
<keyword evidence="3" id="KW-0808">Transferase</keyword>
<feature type="transmembrane region" description="Helical" evidence="1">
    <location>
        <begin position="254"/>
        <end position="274"/>
    </location>
</feature>
<feature type="transmembrane region" description="Helical" evidence="1">
    <location>
        <begin position="65"/>
        <end position="93"/>
    </location>
</feature>
<sequence length="403" mass="45571">MRIHQEVDRPHPFPAKDLQVGNGSAPASLAKHWTVLDGVRGLAILLVMSYHFTMGMSGQSLYSRLLFKLTTVGWCGVNLFFVLSGFLITGILYDTRSASHRFRNFYMRRALRIFPLYYGTLLVLFGLLPWMNRWTDGFKGIEHAWPWLWTYSTNLLILLQGKWFPLSHFWSLAVEEHFYLVWPLVVFTLDRKSSVRVCLALIAIAFVVRIGLVRQGLVLSAYTLTLSRMDGLALGALLALVIRGERGLDAIVPLARKGATLSGTALILLALWRVGLRFHDSMVQTLGYLLLDLFFASLIVLLVATTQVTPLTRFFNLGFLRSLGRYSYGIYVYNSIFILVSDGLSLPARVAAWTDSVAIERVVYVALATGSTLSMAWLSWHLLEKHFLKLKVYFESRPIVSVK</sequence>
<dbReference type="GO" id="GO:0016020">
    <property type="term" value="C:membrane"/>
    <property type="evidence" value="ECO:0007669"/>
    <property type="project" value="TreeGrafter"/>
</dbReference>
<evidence type="ECO:0000256" key="1">
    <source>
        <dbReference type="SAM" id="Phobius"/>
    </source>
</evidence>
<dbReference type="HOGENOM" id="CLU_005679_1_4_0"/>
<dbReference type="InterPro" id="IPR050879">
    <property type="entry name" value="Acyltransferase_3"/>
</dbReference>
<dbReference type="PANTHER" id="PTHR23028:SF53">
    <property type="entry name" value="ACYL_TRANSF_3 DOMAIN-CONTAINING PROTEIN"/>
    <property type="match status" value="1"/>
</dbReference>
<dbReference type="GO" id="GO:0016747">
    <property type="term" value="F:acyltransferase activity, transferring groups other than amino-acyl groups"/>
    <property type="evidence" value="ECO:0007669"/>
    <property type="project" value="InterPro"/>
</dbReference>
<dbReference type="InterPro" id="IPR002656">
    <property type="entry name" value="Acyl_transf_3_dom"/>
</dbReference>
<dbReference type="AlphaFoldDB" id="L0DCA2"/>
<gene>
    <name evidence="3" type="ordered locus">Sinac_2123</name>
</gene>
<feature type="transmembrane region" description="Helical" evidence="1">
    <location>
        <begin position="33"/>
        <end position="53"/>
    </location>
</feature>
<keyword evidence="3" id="KW-0012">Acyltransferase</keyword>
<feature type="transmembrane region" description="Helical" evidence="1">
    <location>
        <begin position="286"/>
        <end position="309"/>
    </location>
</feature>
<dbReference type="EMBL" id="CP003364">
    <property type="protein sequence ID" value="AGA26458.1"/>
    <property type="molecule type" value="Genomic_DNA"/>
</dbReference>
<feature type="transmembrane region" description="Helical" evidence="1">
    <location>
        <begin position="113"/>
        <end position="132"/>
    </location>
</feature>
<feature type="transmembrane region" description="Helical" evidence="1">
    <location>
        <begin position="330"/>
        <end position="350"/>
    </location>
</feature>
<feature type="transmembrane region" description="Helical" evidence="1">
    <location>
        <begin position="362"/>
        <end position="383"/>
    </location>
</feature>
<dbReference type="Pfam" id="PF01757">
    <property type="entry name" value="Acyl_transf_3"/>
    <property type="match status" value="1"/>
</dbReference>